<organism evidence="1">
    <name type="scientific">Actinomyces timonensis</name>
    <dbReference type="NCBI Taxonomy" id="1288391"/>
    <lineage>
        <taxon>Bacteria</taxon>
        <taxon>Bacillati</taxon>
        <taxon>Actinomycetota</taxon>
        <taxon>Actinomycetes</taxon>
        <taxon>Actinomycetales</taxon>
        <taxon>Actinomycetaceae</taxon>
        <taxon>Actinomyces</taxon>
    </lineage>
</organism>
<protein>
    <submittedName>
        <fullName evidence="1">Uncharacterized protein</fullName>
    </submittedName>
</protein>
<proteinExistence type="predicted"/>
<sequence>MATNIPAPSAMRVAERQAGVRSVRMMLTDRTRAMTAPMMPARDREGRVTPTSAAIPAILTHEGQRAIATMGMPAAMDTPKTIEWPKAPSMRGSPARIWISAQSA</sequence>
<gene>
    <name evidence="1" type="ORF">ABXS69_09780</name>
</gene>
<dbReference type="AlphaFoldDB" id="A0AAU8N2D9"/>
<name>A0AAU8N2D9_9ACTO</name>
<dbReference type="RefSeq" id="WP_366180466.1">
    <property type="nucleotide sequence ID" value="NZ_CP159989.1"/>
</dbReference>
<dbReference type="EMBL" id="CP159989">
    <property type="protein sequence ID" value="XCP82221.1"/>
    <property type="molecule type" value="Genomic_DNA"/>
</dbReference>
<evidence type="ECO:0000313" key="1">
    <source>
        <dbReference type="EMBL" id="XCP82221.1"/>
    </source>
</evidence>
<reference evidence="1" key="1">
    <citation type="submission" date="2024-05" db="EMBL/GenBank/DDBJ databases">
        <title>Draft genome assemblies of 36 bacteria isolated from hibernating arctic ground squirrels.</title>
        <authorList>
            <person name="McKee H."/>
            <person name="Mullen L."/>
            <person name="Drown D.M."/>
            <person name="Duddleston K.N."/>
        </authorList>
    </citation>
    <scope>NUCLEOTIDE SEQUENCE</scope>
    <source>
        <strain evidence="1">AR004</strain>
    </source>
</reference>
<accession>A0AAU8N2D9</accession>